<accession>A0A127JRK3</accession>
<organism evidence="2 3">
    <name type="scientific">Ramlibacter tataouinensis</name>
    <dbReference type="NCBI Taxonomy" id="94132"/>
    <lineage>
        <taxon>Bacteria</taxon>
        <taxon>Pseudomonadati</taxon>
        <taxon>Pseudomonadota</taxon>
        <taxon>Betaproteobacteria</taxon>
        <taxon>Burkholderiales</taxon>
        <taxon>Comamonadaceae</taxon>
        <taxon>Ramlibacter</taxon>
    </lineage>
</organism>
<evidence type="ECO:0000313" key="3">
    <source>
        <dbReference type="Proteomes" id="UP000070433"/>
    </source>
</evidence>
<sequence>MKAIKGSAGTVISFTNVRLKPSKASSALSDTDKQLQLFAQAALPPYVVKESGEFDRLEDAAAFKVAYLRFFKQVLPAMYEVPQLRQLLEQVTSEDFLTAAVGGEWNQNVGFWVDATLDMGETYSSEYEGSVPLLPGRTIKMQSKFRVIKEVPCTRTGQARKCVELEMRTTPDQADMAAAIDSFSRQFALPSPGKGEVMESIDVEENIRLVTETDGLIPHQITTYKRVVASIRSGDERKSMSEVQESSVSYTYRSNAP</sequence>
<dbReference type="EMBL" id="CP010951">
    <property type="protein sequence ID" value="AMO22545.1"/>
    <property type="molecule type" value="Genomic_DNA"/>
</dbReference>
<feature type="region of interest" description="Disordered" evidence="1">
    <location>
        <begin position="234"/>
        <end position="257"/>
    </location>
</feature>
<reference evidence="2 3" key="1">
    <citation type="journal article" date="2014" name="Int. J. Syst. Evol. Microbiol.">
        <title>Ramlibacter solisilvae sp. nov., isolated from forest soil, and emended description of the genus Ramlibacter.</title>
        <authorList>
            <person name="Lee H.J."/>
            <person name="Lee S.H."/>
            <person name="Lee S.S."/>
            <person name="Lee J.S."/>
            <person name="Kim Y."/>
            <person name="Kim S.C."/>
            <person name="Jeon C.O."/>
        </authorList>
    </citation>
    <scope>NUCLEOTIDE SEQUENCE [LARGE SCALE GENOMIC DNA]</scope>
    <source>
        <strain evidence="2 3">5-10</strain>
    </source>
</reference>
<evidence type="ECO:0000313" key="2">
    <source>
        <dbReference type="EMBL" id="AMO22545.1"/>
    </source>
</evidence>
<dbReference type="Proteomes" id="UP000070433">
    <property type="component" value="Chromosome"/>
</dbReference>
<feature type="compositionally biased region" description="Polar residues" evidence="1">
    <location>
        <begin position="241"/>
        <end position="257"/>
    </location>
</feature>
<keyword evidence="3" id="KW-1185">Reference proteome</keyword>
<gene>
    <name evidence="2" type="ORF">UC35_06160</name>
</gene>
<dbReference type="AlphaFoldDB" id="A0A127JRK3"/>
<dbReference type="RefSeq" id="WP_061497214.1">
    <property type="nucleotide sequence ID" value="NZ_CP010951.1"/>
</dbReference>
<evidence type="ECO:0000256" key="1">
    <source>
        <dbReference type="SAM" id="MobiDB-lite"/>
    </source>
</evidence>
<protein>
    <submittedName>
        <fullName evidence="2">Uncharacterized protein</fullName>
    </submittedName>
</protein>
<proteinExistence type="predicted"/>
<name>A0A127JRK3_9BURK</name>